<proteinExistence type="predicted"/>
<sequence>MCAIYEENLAQGEEYSFKQFPRFCTNTFSDASRRRVMRERKTSSCGAQLRLYAIRNRMQLLCFVDGKCSQSRKNTAPECKK</sequence>
<keyword evidence="2" id="KW-1185">Reference proteome</keyword>
<dbReference type="EMBL" id="CVRI01000072">
    <property type="protein sequence ID" value="CRL07491.1"/>
    <property type="molecule type" value="Genomic_DNA"/>
</dbReference>
<reference evidence="1 2" key="1">
    <citation type="submission" date="2015-04" db="EMBL/GenBank/DDBJ databases">
        <authorList>
            <person name="Syromyatnikov M.Y."/>
            <person name="Popov V.N."/>
        </authorList>
    </citation>
    <scope>NUCLEOTIDE SEQUENCE [LARGE SCALE GENOMIC DNA]</scope>
</reference>
<gene>
    <name evidence="1" type="ORF">CLUMA_CG020459</name>
</gene>
<evidence type="ECO:0000313" key="1">
    <source>
        <dbReference type="EMBL" id="CRL07491.1"/>
    </source>
</evidence>
<organism evidence="1 2">
    <name type="scientific">Clunio marinus</name>
    <dbReference type="NCBI Taxonomy" id="568069"/>
    <lineage>
        <taxon>Eukaryota</taxon>
        <taxon>Metazoa</taxon>
        <taxon>Ecdysozoa</taxon>
        <taxon>Arthropoda</taxon>
        <taxon>Hexapoda</taxon>
        <taxon>Insecta</taxon>
        <taxon>Pterygota</taxon>
        <taxon>Neoptera</taxon>
        <taxon>Endopterygota</taxon>
        <taxon>Diptera</taxon>
        <taxon>Nematocera</taxon>
        <taxon>Chironomoidea</taxon>
        <taxon>Chironomidae</taxon>
        <taxon>Clunio</taxon>
    </lineage>
</organism>
<name>A0A1J1J506_9DIPT</name>
<accession>A0A1J1J506</accession>
<evidence type="ECO:0000313" key="2">
    <source>
        <dbReference type="Proteomes" id="UP000183832"/>
    </source>
</evidence>
<dbReference type="AlphaFoldDB" id="A0A1J1J506"/>
<protein>
    <submittedName>
        <fullName evidence="1">CLUMA_CG020459, isoform A</fullName>
    </submittedName>
</protein>
<dbReference type="Proteomes" id="UP000183832">
    <property type="component" value="Unassembled WGS sequence"/>
</dbReference>
<dbReference type="OrthoDB" id="10028342at2759"/>